<dbReference type="InterPro" id="IPR006015">
    <property type="entry name" value="Universal_stress_UspA"/>
</dbReference>
<dbReference type="STRING" id="1305675.BFG57_02170"/>
<evidence type="ECO:0000313" key="3">
    <source>
        <dbReference type="EMBL" id="OEH92822.1"/>
    </source>
</evidence>
<evidence type="ECO:0000256" key="1">
    <source>
        <dbReference type="ARBA" id="ARBA00008791"/>
    </source>
</evidence>
<dbReference type="Gene3D" id="3.40.50.12370">
    <property type="match status" value="1"/>
</dbReference>
<proteinExistence type="inferred from homology"/>
<dbReference type="CDD" id="cd00293">
    <property type="entry name" value="USP-like"/>
    <property type="match status" value="1"/>
</dbReference>
<dbReference type="OrthoDB" id="9777884at2"/>
<dbReference type="RefSeq" id="WP_069717264.1">
    <property type="nucleotide sequence ID" value="NZ_MJEH01000022.1"/>
</dbReference>
<dbReference type="AlphaFoldDB" id="A0A1E5LFH6"/>
<evidence type="ECO:0000313" key="4">
    <source>
        <dbReference type="Proteomes" id="UP000095209"/>
    </source>
</evidence>
<dbReference type="Proteomes" id="UP000095209">
    <property type="component" value="Unassembled WGS sequence"/>
</dbReference>
<dbReference type="InterPro" id="IPR006016">
    <property type="entry name" value="UspA"/>
</dbReference>
<sequence>MNYIVIPIDGSEYAIKAIDYATTIATNADTTLVLLNVQSTPEDVNQLEGTAKAQMEEACILEGKQILQRAANYADKINVKYELAVRVGLASIEINQEAKKKNATCIIMGSRGMGPDVSKALGSVSHGVLHLATCPVTFVPASML</sequence>
<organism evidence="3 4">
    <name type="scientific">Bacillus solimangrovi</name>
    <dbReference type="NCBI Taxonomy" id="1305675"/>
    <lineage>
        <taxon>Bacteria</taxon>
        <taxon>Bacillati</taxon>
        <taxon>Bacillota</taxon>
        <taxon>Bacilli</taxon>
        <taxon>Bacillales</taxon>
        <taxon>Bacillaceae</taxon>
        <taxon>Bacillus</taxon>
    </lineage>
</organism>
<accession>A0A1E5LFH6</accession>
<name>A0A1E5LFH6_9BACI</name>
<comment type="similarity">
    <text evidence="1">Belongs to the universal stress protein A family.</text>
</comment>
<reference evidence="3 4" key="1">
    <citation type="submission" date="2016-08" db="EMBL/GenBank/DDBJ databases">
        <title>Genome of Bacillus solimangrovi GH2-4.</title>
        <authorList>
            <person name="Lim S."/>
            <person name="Kim B.-C."/>
        </authorList>
    </citation>
    <scope>NUCLEOTIDE SEQUENCE [LARGE SCALE GENOMIC DNA]</scope>
    <source>
        <strain evidence="3 4">GH2-4</strain>
    </source>
</reference>
<dbReference type="EMBL" id="MJEH01000022">
    <property type="protein sequence ID" value="OEH92822.1"/>
    <property type="molecule type" value="Genomic_DNA"/>
</dbReference>
<dbReference type="PANTHER" id="PTHR46268">
    <property type="entry name" value="STRESS RESPONSE PROTEIN NHAX"/>
    <property type="match status" value="1"/>
</dbReference>
<dbReference type="PRINTS" id="PR01438">
    <property type="entry name" value="UNVRSLSTRESS"/>
</dbReference>
<dbReference type="Pfam" id="PF00582">
    <property type="entry name" value="Usp"/>
    <property type="match status" value="1"/>
</dbReference>
<dbReference type="PANTHER" id="PTHR46268:SF6">
    <property type="entry name" value="UNIVERSAL STRESS PROTEIN UP12"/>
    <property type="match status" value="1"/>
</dbReference>
<feature type="domain" description="UspA" evidence="2">
    <location>
        <begin position="4"/>
        <end position="140"/>
    </location>
</feature>
<gene>
    <name evidence="3" type="ORF">BFG57_02170</name>
</gene>
<protein>
    <recommendedName>
        <fullName evidence="2">UspA domain-containing protein</fullName>
    </recommendedName>
</protein>
<dbReference type="SUPFAM" id="SSF52402">
    <property type="entry name" value="Adenine nucleotide alpha hydrolases-like"/>
    <property type="match status" value="1"/>
</dbReference>
<comment type="caution">
    <text evidence="3">The sequence shown here is derived from an EMBL/GenBank/DDBJ whole genome shotgun (WGS) entry which is preliminary data.</text>
</comment>
<evidence type="ECO:0000259" key="2">
    <source>
        <dbReference type="Pfam" id="PF00582"/>
    </source>
</evidence>
<keyword evidence="4" id="KW-1185">Reference proteome</keyword>